<protein>
    <submittedName>
        <fullName evidence="4">Esterase</fullName>
    </submittedName>
</protein>
<sequence length="150" mass="16344">MAIWNKPITLEVLNATSKNTLIEHLNIVYTQLTDNSISATMPVCHFTHQPLGMLHGGASVVLAETLGSVAANFSVGEEAYCVGLDINANHVRAMREGMVIGTATPLHMGISTQVWQIEIKDEQGHLVCISRLTVAVKRARVQKNQQSLEV</sequence>
<comment type="similarity">
    <text evidence="1">Belongs to the thioesterase PaaI family.</text>
</comment>
<dbReference type="NCBIfam" id="TIGR00369">
    <property type="entry name" value="unchar_dom_1"/>
    <property type="match status" value="1"/>
</dbReference>
<dbReference type="Pfam" id="PF03061">
    <property type="entry name" value="4HBT"/>
    <property type="match status" value="1"/>
</dbReference>
<evidence type="ECO:0000259" key="3">
    <source>
        <dbReference type="Pfam" id="PF03061"/>
    </source>
</evidence>
<evidence type="ECO:0000256" key="1">
    <source>
        <dbReference type="ARBA" id="ARBA00008324"/>
    </source>
</evidence>
<dbReference type="PANTHER" id="PTHR43240">
    <property type="entry name" value="1,4-DIHYDROXY-2-NAPHTHOYL-COA THIOESTERASE 1"/>
    <property type="match status" value="1"/>
</dbReference>
<dbReference type="InterPro" id="IPR029069">
    <property type="entry name" value="HotDog_dom_sf"/>
</dbReference>
<dbReference type="Proteomes" id="UP000027331">
    <property type="component" value="Unassembled WGS sequence"/>
</dbReference>
<dbReference type="PANTHER" id="PTHR43240:SF5">
    <property type="entry name" value="1,4-DIHYDROXY-2-NAPHTHOYL-COA THIOESTERASE 1"/>
    <property type="match status" value="1"/>
</dbReference>
<dbReference type="EMBL" id="JJMN01000006">
    <property type="protein sequence ID" value="KDO15522.1"/>
    <property type="molecule type" value="Genomic_DNA"/>
</dbReference>
<keyword evidence="5" id="KW-1185">Reference proteome</keyword>
<name>A0ABR4S0N1_VIBMT</name>
<accession>A0ABR4S0N1</accession>
<feature type="domain" description="Thioesterase" evidence="3">
    <location>
        <begin position="52"/>
        <end position="128"/>
    </location>
</feature>
<comment type="caution">
    <text evidence="4">The sequence shown here is derived from an EMBL/GenBank/DDBJ whole genome shotgun (WGS) entry which is preliminary data.</text>
</comment>
<evidence type="ECO:0000256" key="2">
    <source>
        <dbReference type="ARBA" id="ARBA00022801"/>
    </source>
</evidence>
<dbReference type="InterPro" id="IPR006683">
    <property type="entry name" value="Thioestr_dom"/>
</dbReference>
<gene>
    <name evidence="4" type="ORF">DP83_16435</name>
</gene>
<reference evidence="4 5" key="1">
    <citation type="submission" date="2014-04" db="EMBL/GenBank/DDBJ databases">
        <title>Vibrio metecus sp. nov., a close relative of Vibrio cholerae isolated from coastal brackish ponds and clinical specimens.</title>
        <authorList>
            <person name="Kirchberger P.C."/>
            <person name="Turnsek M."/>
            <person name="Hunt D.E."/>
            <person name="Haley B.J."/>
            <person name="Colwell R."/>
            <person name="Polz M.F."/>
            <person name="Tarr C.L."/>
            <person name="Boucher Y."/>
        </authorList>
    </citation>
    <scope>NUCLEOTIDE SEQUENCE [LARGE SCALE GENOMIC DNA]</scope>
    <source>
        <strain evidence="5">PPCK-2014</strain>
    </source>
</reference>
<dbReference type="Gene3D" id="3.10.129.10">
    <property type="entry name" value="Hotdog Thioesterase"/>
    <property type="match status" value="1"/>
</dbReference>
<evidence type="ECO:0000313" key="4">
    <source>
        <dbReference type="EMBL" id="KDO15522.1"/>
    </source>
</evidence>
<dbReference type="RefSeq" id="WP_095468986.1">
    <property type="nucleotide sequence ID" value="NZ_NMSM01000025.1"/>
</dbReference>
<proteinExistence type="inferred from homology"/>
<keyword evidence="2" id="KW-0378">Hydrolase</keyword>
<dbReference type="InterPro" id="IPR003736">
    <property type="entry name" value="PAAI_dom"/>
</dbReference>
<dbReference type="SUPFAM" id="SSF54637">
    <property type="entry name" value="Thioesterase/thiol ester dehydrase-isomerase"/>
    <property type="match status" value="1"/>
</dbReference>
<organism evidence="4 5">
    <name type="scientific">Vibrio metoecus</name>
    <dbReference type="NCBI Taxonomy" id="1481663"/>
    <lineage>
        <taxon>Bacteria</taxon>
        <taxon>Pseudomonadati</taxon>
        <taxon>Pseudomonadota</taxon>
        <taxon>Gammaproteobacteria</taxon>
        <taxon>Vibrionales</taxon>
        <taxon>Vibrionaceae</taxon>
        <taxon>Vibrio</taxon>
    </lineage>
</organism>
<dbReference type="CDD" id="cd03443">
    <property type="entry name" value="PaaI_thioesterase"/>
    <property type="match status" value="1"/>
</dbReference>
<evidence type="ECO:0000313" key="5">
    <source>
        <dbReference type="Proteomes" id="UP000027331"/>
    </source>
</evidence>